<dbReference type="Proteomes" id="UP000231279">
    <property type="component" value="Unassembled WGS sequence"/>
</dbReference>
<reference evidence="3" key="1">
    <citation type="journal article" date="2018" name="Gigascience">
        <title>Genome assembly of the Pink Ipe (Handroanthus impetiginosus, Bignoniaceae), a highly valued, ecologically keystone Neotropical timber forest tree.</title>
        <authorList>
            <person name="Silva-Junior O.B."/>
            <person name="Grattapaglia D."/>
            <person name="Novaes E."/>
            <person name="Collevatti R.G."/>
        </authorList>
    </citation>
    <scope>NUCLEOTIDE SEQUENCE [LARGE SCALE GENOMIC DNA]</scope>
    <source>
        <strain evidence="3">cv. UFG-1</strain>
    </source>
</reference>
<keyword evidence="3" id="KW-1185">Reference proteome</keyword>
<sequence>MCFIFATPKPINVFEDRELIEIFDDQSIPRPREAYNHVPSIPTNVREGSPSSISSSFWNDLPRIVGRSEVPSQDSVQYPSQNNTAFTPNELIVGAYHEHIRTPTQHSCIRHSNALEPSMGEVGCSSHVSSATPKKPDRQCR</sequence>
<dbReference type="AlphaFoldDB" id="A0A2G9HMJ4"/>
<dbReference type="EMBL" id="NKXS01001405">
    <property type="protein sequence ID" value="PIN18749.1"/>
    <property type="molecule type" value="Genomic_DNA"/>
</dbReference>
<evidence type="ECO:0000313" key="2">
    <source>
        <dbReference type="EMBL" id="PIN18749.1"/>
    </source>
</evidence>
<name>A0A2G9HMJ4_9LAMI</name>
<proteinExistence type="predicted"/>
<evidence type="ECO:0000256" key="1">
    <source>
        <dbReference type="SAM" id="MobiDB-lite"/>
    </source>
</evidence>
<evidence type="ECO:0000313" key="3">
    <source>
        <dbReference type="Proteomes" id="UP000231279"/>
    </source>
</evidence>
<feature type="region of interest" description="Disordered" evidence="1">
    <location>
        <begin position="120"/>
        <end position="141"/>
    </location>
</feature>
<gene>
    <name evidence="2" type="ORF">CDL12_08576</name>
</gene>
<comment type="caution">
    <text evidence="2">The sequence shown here is derived from an EMBL/GenBank/DDBJ whole genome shotgun (WGS) entry which is preliminary data.</text>
</comment>
<protein>
    <submittedName>
        <fullName evidence="2">Uncharacterized protein</fullName>
    </submittedName>
</protein>
<accession>A0A2G9HMJ4</accession>
<organism evidence="2 3">
    <name type="scientific">Handroanthus impetiginosus</name>
    <dbReference type="NCBI Taxonomy" id="429701"/>
    <lineage>
        <taxon>Eukaryota</taxon>
        <taxon>Viridiplantae</taxon>
        <taxon>Streptophyta</taxon>
        <taxon>Embryophyta</taxon>
        <taxon>Tracheophyta</taxon>
        <taxon>Spermatophyta</taxon>
        <taxon>Magnoliopsida</taxon>
        <taxon>eudicotyledons</taxon>
        <taxon>Gunneridae</taxon>
        <taxon>Pentapetalae</taxon>
        <taxon>asterids</taxon>
        <taxon>lamiids</taxon>
        <taxon>Lamiales</taxon>
        <taxon>Bignoniaceae</taxon>
        <taxon>Crescentiina</taxon>
        <taxon>Tabebuia alliance</taxon>
        <taxon>Handroanthus</taxon>
    </lineage>
</organism>